<evidence type="ECO:0000313" key="3">
    <source>
        <dbReference type="EMBL" id="KAF7807340.1"/>
    </source>
</evidence>
<evidence type="ECO:0000256" key="2">
    <source>
        <dbReference type="SAM" id="Phobius"/>
    </source>
</evidence>
<feature type="region of interest" description="Disordered" evidence="1">
    <location>
        <begin position="398"/>
        <end position="420"/>
    </location>
</feature>
<protein>
    <submittedName>
        <fullName evidence="3">Uncharacterized protein</fullName>
    </submittedName>
</protein>
<proteinExistence type="predicted"/>
<sequence length="449" mass="49075">MAQARDSISEESLSFSSTIVPSLISRKLLMDPLFIILRRKIFLPHQVVRTNCFLNWGEGIVYNDLPERVRAVSCTISTTSAMATIFHLFLENAFIFSYFVAGHPFQMSLLSFNGIGFLFFTYVARVMGVVPPFSAFTMSFLNCVNVCPVQLVPNVWASGFIFVRQATLAPLLLTGFSRNIRNWDNEFVRIIMLSDLSDSDQDVVAHLTRCSRDMRNLDAAQTYVQYVALAHIALVVSVDLASSNEPLRVPAGGSRGSPPLGSPVGEMRASESPPSREGQAPSGATTTRNVGDLAEDALPSHRPRKEPTEDEDRVREATLHDGLPLAVKLAVKLLFEALLGLHGVAATAHSELALLRIELTVASQTIEELRDALSVKDSIISSSLRTGFGHIDLARPNGVKEESVSPKGPPPGFDFPIDKNRDNGNDSRDGIIPLSCKCFVKGYILASMA</sequence>
<name>A0A834SMM4_9FABA</name>
<keyword evidence="2" id="KW-1133">Transmembrane helix</keyword>
<evidence type="ECO:0000313" key="4">
    <source>
        <dbReference type="Proteomes" id="UP000634136"/>
    </source>
</evidence>
<feature type="transmembrane region" description="Helical" evidence="2">
    <location>
        <begin position="112"/>
        <end position="135"/>
    </location>
</feature>
<accession>A0A834SMM4</accession>
<keyword evidence="4" id="KW-1185">Reference proteome</keyword>
<keyword evidence="2" id="KW-0812">Transmembrane</keyword>
<reference evidence="3" key="1">
    <citation type="submission" date="2020-09" db="EMBL/GenBank/DDBJ databases">
        <title>Genome-Enabled Discovery of Anthraquinone Biosynthesis in Senna tora.</title>
        <authorList>
            <person name="Kang S.-H."/>
            <person name="Pandey R.P."/>
            <person name="Lee C.-M."/>
            <person name="Sim J.-S."/>
            <person name="Jeong J.-T."/>
            <person name="Choi B.-S."/>
            <person name="Jung M."/>
            <person name="Ginzburg D."/>
            <person name="Zhao K."/>
            <person name="Won S.Y."/>
            <person name="Oh T.-J."/>
            <person name="Yu Y."/>
            <person name="Kim N.-H."/>
            <person name="Lee O.R."/>
            <person name="Lee T.-H."/>
            <person name="Bashyal P."/>
            <person name="Kim T.-S."/>
            <person name="Lee W.-H."/>
            <person name="Kawkins C."/>
            <person name="Kim C.-K."/>
            <person name="Kim J.S."/>
            <person name="Ahn B.O."/>
            <person name="Rhee S.Y."/>
            <person name="Sohng J.K."/>
        </authorList>
    </citation>
    <scope>NUCLEOTIDE SEQUENCE</scope>
    <source>
        <tissue evidence="3">Leaf</tissue>
    </source>
</reference>
<evidence type="ECO:0000256" key="1">
    <source>
        <dbReference type="SAM" id="MobiDB-lite"/>
    </source>
</evidence>
<comment type="caution">
    <text evidence="3">The sequence shown here is derived from an EMBL/GenBank/DDBJ whole genome shotgun (WGS) entry which is preliminary data.</text>
</comment>
<dbReference type="EMBL" id="JAAIUW010000012">
    <property type="protein sequence ID" value="KAF7807340.1"/>
    <property type="molecule type" value="Genomic_DNA"/>
</dbReference>
<gene>
    <name evidence="3" type="ORF">G2W53_039501</name>
</gene>
<keyword evidence="2" id="KW-0472">Membrane</keyword>
<organism evidence="3 4">
    <name type="scientific">Senna tora</name>
    <dbReference type="NCBI Taxonomy" id="362788"/>
    <lineage>
        <taxon>Eukaryota</taxon>
        <taxon>Viridiplantae</taxon>
        <taxon>Streptophyta</taxon>
        <taxon>Embryophyta</taxon>
        <taxon>Tracheophyta</taxon>
        <taxon>Spermatophyta</taxon>
        <taxon>Magnoliopsida</taxon>
        <taxon>eudicotyledons</taxon>
        <taxon>Gunneridae</taxon>
        <taxon>Pentapetalae</taxon>
        <taxon>rosids</taxon>
        <taxon>fabids</taxon>
        <taxon>Fabales</taxon>
        <taxon>Fabaceae</taxon>
        <taxon>Caesalpinioideae</taxon>
        <taxon>Cassia clade</taxon>
        <taxon>Senna</taxon>
    </lineage>
</organism>
<feature type="transmembrane region" description="Helical" evidence="2">
    <location>
        <begin position="81"/>
        <end position="100"/>
    </location>
</feature>
<feature type="region of interest" description="Disordered" evidence="1">
    <location>
        <begin position="247"/>
        <end position="316"/>
    </location>
</feature>
<dbReference type="Proteomes" id="UP000634136">
    <property type="component" value="Unassembled WGS sequence"/>
</dbReference>
<dbReference type="AlphaFoldDB" id="A0A834SMM4"/>
<feature type="compositionally biased region" description="Low complexity" evidence="1">
    <location>
        <begin position="256"/>
        <end position="265"/>
    </location>
</feature>